<feature type="domain" description="FAD-binding" evidence="3">
    <location>
        <begin position="5"/>
        <end position="177"/>
    </location>
</feature>
<dbReference type="Gene3D" id="3.50.50.60">
    <property type="entry name" value="FAD/NAD(P)-binding domain"/>
    <property type="match status" value="1"/>
</dbReference>
<feature type="domain" description="FAD-binding" evidence="3">
    <location>
        <begin position="279"/>
        <end position="343"/>
    </location>
</feature>
<protein>
    <submittedName>
        <fullName evidence="4">Monooxygenase</fullName>
    </submittedName>
</protein>
<keyword evidence="5" id="KW-1185">Reference proteome</keyword>
<dbReference type="Proteomes" id="UP000238356">
    <property type="component" value="Unassembled WGS sequence"/>
</dbReference>
<evidence type="ECO:0000256" key="2">
    <source>
        <dbReference type="ARBA" id="ARBA00023033"/>
    </source>
</evidence>
<dbReference type="GO" id="GO:0004497">
    <property type="term" value="F:monooxygenase activity"/>
    <property type="evidence" value="ECO:0007669"/>
    <property type="project" value="UniProtKB-KW"/>
</dbReference>
<dbReference type="InterPro" id="IPR036188">
    <property type="entry name" value="FAD/NAD-bd_sf"/>
</dbReference>
<evidence type="ECO:0000259" key="3">
    <source>
        <dbReference type="Pfam" id="PF01494"/>
    </source>
</evidence>
<dbReference type="PRINTS" id="PR00420">
    <property type="entry name" value="RNGMNOXGNASE"/>
</dbReference>
<organism evidence="4 5">
    <name type="scientific">Nocardia nova</name>
    <dbReference type="NCBI Taxonomy" id="37330"/>
    <lineage>
        <taxon>Bacteria</taxon>
        <taxon>Bacillati</taxon>
        <taxon>Actinomycetota</taxon>
        <taxon>Actinomycetes</taxon>
        <taxon>Mycobacteriales</taxon>
        <taxon>Nocardiaceae</taxon>
        <taxon>Nocardia</taxon>
    </lineage>
</organism>
<comment type="caution">
    <text evidence="4">The sequence shown here is derived from an EMBL/GenBank/DDBJ whole genome shotgun (WGS) entry which is preliminary data.</text>
</comment>
<gene>
    <name evidence="4" type="ORF">C5F51_32085</name>
</gene>
<dbReference type="InterPro" id="IPR050493">
    <property type="entry name" value="FAD-dep_Monooxygenase_BioMet"/>
</dbReference>
<dbReference type="RefSeq" id="WP_064909586.1">
    <property type="nucleotide sequence ID" value="NZ_PSZD01000032.1"/>
</dbReference>
<keyword evidence="1" id="KW-0560">Oxidoreductase</keyword>
<evidence type="ECO:0000256" key="1">
    <source>
        <dbReference type="ARBA" id="ARBA00023002"/>
    </source>
</evidence>
<dbReference type="InterPro" id="IPR002938">
    <property type="entry name" value="FAD-bd"/>
</dbReference>
<dbReference type="Pfam" id="PF01494">
    <property type="entry name" value="FAD_binding_3"/>
    <property type="match status" value="2"/>
</dbReference>
<dbReference type="GO" id="GO:0071949">
    <property type="term" value="F:FAD binding"/>
    <property type="evidence" value="ECO:0007669"/>
    <property type="project" value="InterPro"/>
</dbReference>
<dbReference type="EMBL" id="PSZD01000032">
    <property type="protein sequence ID" value="PPJ22086.1"/>
    <property type="molecule type" value="Genomic_DNA"/>
</dbReference>
<accession>A0A2S5ZWI6</accession>
<keyword evidence="2 4" id="KW-0503">Monooxygenase</keyword>
<dbReference type="PANTHER" id="PTHR13789:SF309">
    <property type="entry name" value="PUTATIVE (AFU_ORTHOLOGUE AFUA_6G14510)-RELATED"/>
    <property type="match status" value="1"/>
</dbReference>
<sequence>MSAVTSALVIGGGVAGPVAATALRKAGIEATVYEAYPGPAYNIGSALGFAPNGLAALDTIGAGDAVRAVALPITRTVMSLGHKDIELPTAAGLEPLHAIDRSALHQVLRDHAVDTGVAVEYSKRLVGVEEHRDGVTARFADGSTATADILVGADGIKSRVRTLIDPNAPGADYTGMLGFGAYTACSHPVTPETMVFAYGRNAYYLYWSMPDGRIAWGANLPHKQYLSLTEAREVPAERWLRTLREVYGEDTPGAELVRNTRPEELVVTGGLHIMPPVPHWYRDRMVLVGDAVHAPSNSTGQGASMAIESAVQLARCLRDFDSPATAFAAYERIRRPRVEKVAARGAKINQSKTVGPVMRRMMPLVMPLATKLFKMEEVMAREQSYTIDWDAPVDERAELAVA</sequence>
<evidence type="ECO:0000313" key="5">
    <source>
        <dbReference type="Proteomes" id="UP000238356"/>
    </source>
</evidence>
<dbReference type="SUPFAM" id="SSF51905">
    <property type="entry name" value="FAD/NAD(P)-binding domain"/>
    <property type="match status" value="1"/>
</dbReference>
<proteinExistence type="predicted"/>
<name>A0A2S5ZWI6_9NOCA</name>
<dbReference type="PANTHER" id="PTHR13789">
    <property type="entry name" value="MONOOXYGENASE"/>
    <property type="match status" value="1"/>
</dbReference>
<reference evidence="4 5" key="1">
    <citation type="submission" date="2018-02" db="EMBL/GenBank/DDBJ databases">
        <title>8 Nocardia nova and 1 Nocardia cyriacigeorgica strain used for evolution to TMP-SMX.</title>
        <authorList>
            <person name="Mehta H."/>
            <person name="Weng J."/>
            <person name="Shamoo Y."/>
        </authorList>
    </citation>
    <scope>NUCLEOTIDE SEQUENCE [LARGE SCALE GENOMIC DNA]</scope>
    <source>
        <strain evidence="4 5">BAA2227</strain>
    </source>
</reference>
<dbReference type="AlphaFoldDB" id="A0A2S5ZWI6"/>
<evidence type="ECO:0000313" key="4">
    <source>
        <dbReference type="EMBL" id="PPJ22086.1"/>
    </source>
</evidence>